<name>A0A5J4KUU6_9ZZZZ</name>
<evidence type="ECO:0000256" key="5">
    <source>
        <dbReference type="ARBA" id="ARBA00023136"/>
    </source>
</evidence>
<dbReference type="Pfam" id="PF03706">
    <property type="entry name" value="LPG_synthase_TM"/>
    <property type="match status" value="1"/>
</dbReference>
<protein>
    <submittedName>
        <fullName evidence="7">TIGR00374 family protein</fullName>
    </submittedName>
</protein>
<dbReference type="AlphaFoldDB" id="A0A5J4KUU6"/>
<dbReference type="GO" id="GO:0005886">
    <property type="term" value="C:plasma membrane"/>
    <property type="evidence" value="ECO:0007669"/>
    <property type="project" value="UniProtKB-SubCell"/>
</dbReference>
<feature type="transmembrane region" description="Helical" evidence="6">
    <location>
        <begin position="179"/>
        <end position="200"/>
    </location>
</feature>
<dbReference type="EMBL" id="BLAB01000001">
    <property type="protein sequence ID" value="GER93348.1"/>
    <property type="molecule type" value="Genomic_DNA"/>
</dbReference>
<proteinExistence type="predicted"/>
<evidence type="ECO:0000256" key="6">
    <source>
        <dbReference type="SAM" id="Phobius"/>
    </source>
</evidence>
<dbReference type="InterPro" id="IPR022791">
    <property type="entry name" value="L-PG_synthase/AglD"/>
</dbReference>
<dbReference type="PANTHER" id="PTHR40277">
    <property type="entry name" value="BLL5419 PROTEIN"/>
    <property type="match status" value="1"/>
</dbReference>
<keyword evidence="2" id="KW-1003">Cell membrane</keyword>
<evidence type="ECO:0000256" key="4">
    <source>
        <dbReference type="ARBA" id="ARBA00022989"/>
    </source>
</evidence>
<dbReference type="PANTHER" id="PTHR40277:SF1">
    <property type="entry name" value="BLL5419 PROTEIN"/>
    <property type="match status" value="1"/>
</dbReference>
<comment type="caution">
    <text evidence="7">The sequence shown here is derived from an EMBL/GenBank/DDBJ whole genome shotgun (WGS) entry which is preliminary data.</text>
</comment>
<evidence type="ECO:0000256" key="3">
    <source>
        <dbReference type="ARBA" id="ARBA00022692"/>
    </source>
</evidence>
<organism evidence="7">
    <name type="scientific">hot springs metagenome</name>
    <dbReference type="NCBI Taxonomy" id="433727"/>
    <lineage>
        <taxon>unclassified sequences</taxon>
        <taxon>metagenomes</taxon>
        <taxon>ecological metagenomes</taxon>
    </lineage>
</organism>
<feature type="transmembrane region" description="Helical" evidence="6">
    <location>
        <begin position="285"/>
        <end position="308"/>
    </location>
</feature>
<keyword evidence="5 6" id="KW-0472">Membrane</keyword>
<gene>
    <name evidence="7" type="ORF">A45J_1087</name>
</gene>
<keyword evidence="3 6" id="KW-0812">Transmembrane</keyword>
<evidence type="ECO:0000256" key="2">
    <source>
        <dbReference type="ARBA" id="ARBA00022475"/>
    </source>
</evidence>
<evidence type="ECO:0000313" key="7">
    <source>
        <dbReference type="EMBL" id="GER93348.1"/>
    </source>
</evidence>
<reference evidence="7" key="1">
    <citation type="submission" date="2019-10" db="EMBL/GenBank/DDBJ databases">
        <title>Metagenomic sequencing of thiosulfate-disproportionating enrichment culture.</title>
        <authorList>
            <person name="Umezawa K."/>
            <person name="Kojima H."/>
            <person name="Fukui M."/>
        </authorList>
    </citation>
    <scope>NUCLEOTIDE SEQUENCE</scope>
    <source>
        <strain evidence="7">45J</strain>
    </source>
</reference>
<feature type="transmembrane region" description="Helical" evidence="6">
    <location>
        <begin position="92"/>
        <end position="117"/>
    </location>
</feature>
<accession>A0A5J4KUU6</accession>
<dbReference type="NCBIfam" id="TIGR00374">
    <property type="entry name" value="flippase-like domain"/>
    <property type="match status" value="1"/>
</dbReference>
<feature type="transmembrane region" description="Helical" evidence="6">
    <location>
        <begin position="50"/>
        <end position="72"/>
    </location>
</feature>
<feature type="transmembrane region" description="Helical" evidence="6">
    <location>
        <begin position="223"/>
        <end position="245"/>
    </location>
</feature>
<feature type="transmembrane region" description="Helical" evidence="6">
    <location>
        <begin position="251"/>
        <end position="273"/>
    </location>
</feature>
<comment type="subcellular location">
    <subcellularLocation>
        <location evidence="1">Cell membrane</location>
        <topology evidence="1">Multi-pass membrane protein</topology>
    </subcellularLocation>
</comment>
<feature type="transmembrane region" description="Helical" evidence="6">
    <location>
        <begin position="20"/>
        <end position="38"/>
    </location>
</feature>
<keyword evidence="4 6" id="KW-1133">Transmembrane helix</keyword>
<sequence length="333" mass="37479">MYISGQKILSSGINNIVKKTVILILKLSVSSILFYFLISRVGTHTIINNIKALNLTAFLSAVGIYIVATYISSMRWNLLIHESIKTKRLFSLYMIGSFFNAYMPGIIGGDAVKAYYLSRVLKSVEHHASRTQHSTLDAFTIAIASVFMDRYIGFFALLIISIIAFPFGYQYLEGTHVKWLMPAVLAAFILGSLVVFKFRFGERIKFLFKIYEYFQLYSRKKGILFRAFLYSVIIQIFGITAVYILSRGISLNISFMSLMIFVPIIILISFIPVSISGIGLREGAFVVFLGTLGVPSHLAMTLSIVWFLSSVTASLWGLFEYLRFKAVLGSEVK</sequence>
<feature type="transmembrane region" description="Helical" evidence="6">
    <location>
        <begin position="138"/>
        <end position="167"/>
    </location>
</feature>
<evidence type="ECO:0000256" key="1">
    <source>
        <dbReference type="ARBA" id="ARBA00004651"/>
    </source>
</evidence>